<dbReference type="Gene3D" id="1.10.10.2830">
    <property type="match status" value="1"/>
</dbReference>
<keyword evidence="6" id="KW-1185">Reference proteome</keyword>
<dbReference type="PANTHER" id="PTHR33375">
    <property type="entry name" value="CHROMOSOME-PARTITIONING PROTEIN PARB-RELATED"/>
    <property type="match status" value="1"/>
</dbReference>
<dbReference type="Pfam" id="PF02195">
    <property type="entry name" value="ParB_N"/>
    <property type="match status" value="1"/>
</dbReference>
<proteinExistence type="inferred from homology"/>
<dbReference type="NCBIfam" id="TIGR00180">
    <property type="entry name" value="parB_part"/>
    <property type="match status" value="1"/>
</dbReference>
<name>A0ABY5PED0_9ACTN</name>
<dbReference type="SUPFAM" id="SSF109709">
    <property type="entry name" value="KorB DNA-binding domain-like"/>
    <property type="match status" value="1"/>
</dbReference>
<evidence type="ECO:0000256" key="3">
    <source>
        <dbReference type="SAM" id="Coils"/>
    </source>
</evidence>
<dbReference type="PANTHER" id="PTHR33375:SF1">
    <property type="entry name" value="CHROMOSOME-PARTITIONING PROTEIN PARB-RELATED"/>
    <property type="match status" value="1"/>
</dbReference>
<dbReference type="InterPro" id="IPR041468">
    <property type="entry name" value="HTH_ParB/Spo0J"/>
</dbReference>
<evidence type="ECO:0000256" key="2">
    <source>
        <dbReference type="ARBA" id="ARBA00022829"/>
    </source>
</evidence>
<feature type="coiled-coil region" evidence="3">
    <location>
        <begin position="518"/>
        <end position="545"/>
    </location>
</feature>
<evidence type="ECO:0000313" key="6">
    <source>
        <dbReference type="Proteomes" id="UP001058860"/>
    </source>
</evidence>
<feature type="domain" description="ParB-like N-terminal" evidence="4">
    <location>
        <begin position="18"/>
        <end position="105"/>
    </location>
</feature>
<gene>
    <name evidence="5" type="ORF">LRS13_20435</name>
</gene>
<dbReference type="InterPro" id="IPR050336">
    <property type="entry name" value="Chromosome_partition/occlusion"/>
</dbReference>
<protein>
    <submittedName>
        <fullName evidence="5">ParB/RepB/Spo0J family partition protein</fullName>
    </submittedName>
</protein>
<reference evidence="6" key="1">
    <citation type="submission" date="2021-11" db="EMBL/GenBank/DDBJ databases">
        <title>Cultivation dependent microbiological survey of springs from the worlds oldest radium mine currently devoted to the extraction of radon-saturated water.</title>
        <authorList>
            <person name="Kapinusova G."/>
            <person name="Smrhova T."/>
            <person name="Strejcek M."/>
            <person name="Suman J."/>
            <person name="Jani K."/>
            <person name="Pajer P."/>
            <person name="Uhlik O."/>
        </authorList>
    </citation>
    <scope>NUCLEOTIDE SEQUENCE [LARGE SCALE GENOMIC DNA]</scope>
    <source>
        <strain evidence="6">J379</strain>
    </source>
</reference>
<organism evidence="5 6">
    <name type="scientific">Svornostia abyssi</name>
    <dbReference type="NCBI Taxonomy" id="2898438"/>
    <lineage>
        <taxon>Bacteria</taxon>
        <taxon>Bacillati</taxon>
        <taxon>Actinomycetota</taxon>
        <taxon>Thermoleophilia</taxon>
        <taxon>Solirubrobacterales</taxon>
        <taxon>Baekduiaceae</taxon>
        <taxon>Svornostia</taxon>
    </lineage>
</organism>
<dbReference type="EMBL" id="CP088295">
    <property type="protein sequence ID" value="UUY03019.1"/>
    <property type="molecule type" value="Genomic_DNA"/>
</dbReference>
<dbReference type="InterPro" id="IPR004437">
    <property type="entry name" value="ParB/RepB/Spo0J"/>
</dbReference>
<keyword evidence="2" id="KW-0159">Chromosome partition</keyword>
<dbReference type="RefSeq" id="WP_353863535.1">
    <property type="nucleotide sequence ID" value="NZ_CP088295.1"/>
</dbReference>
<keyword evidence="3" id="KW-0175">Coiled coil</keyword>
<comment type="similarity">
    <text evidence="1">Belongs to the ParB family.</text>
</comment>
<dbReference type="Proteomes" id="UP001058860">
    <property type="component" value="Chromosome"/>
</dbReference>
<dbReference type="Gene3D" id="3.90.1530.30">
    <property type="match status" value="1"/>
</dbReference>
<accession>A0ABY5PED0</accession>
<sequence>MPNATTHAKARDIADVTPMIALDTIDLAENVRDRDEAKEEALSKSIALVGLLEPLTVRAADEPGRWVLVAGYTRYHACVLAGIEQVPYTVRDQATEHVDRAVENIARTQLNAYEEARALAAALDSGLTEDGAATALCWPKQRVTARLRLLELPEAAQRMVGAGTIALSAIDDLLAVSAVSPTLLDAVVFHIGENPSNGRQITGNLGWLIGQVVRRGDVGDLFVAYLNSINAHEIEQLRLGKKTTELYARAETLHKQLEHYAYGPPTIRFTTEDIDQARAAGVLIEPSEGAAIICDRGLYRELVKQAIKRTTAGLEDRAQQRAADKIEARAAAKDDPLAGARRERGGALRDATVQGHGANLDLGAALINGLATVDPTDMNVARFFVYALLGPEPISGYGNHGERVQQLAAIGVRLVVDELRTDATKIRKDGTRGALKVDYGDHRNPERAITWLWKWIEGATTADELYGRALVVIAAEQHATRLVIPSSQRHPAMRWSSRKDRAQKALKGLAGPHLPKSLAAVEHAVAKAHREYDQAEAEIRTAATAAMATQGDDHVAQVDAADLDGEE</sequence>
<dbReference type="SUPFAM" id="SSF110849">
    <property type="entry name" value="ParB/Sulfiredoxin"/>
    <property type="match status" value="1"/>
</dbReference>
<evidence type="ECO:0000313" key="5">
    <source>
        <dbReference type="EMBL" id="UUY03019.1"/>
    </source>
</evidence>
<dbReference type="SMART" id="SM00470">
    <property type="entry name" value="ParB"/>
    <property type="match status" value="1"/>
</dbReference>
<dbReference type="InterPro" id="IPR036086">
    <property type="entry name" value="ParB/Sulfiredoxin_sf"/>
</dbReference>
<evidence type="ECO:0000259" key="4">
    <source>
        <dbReference type="SMART" id="SM00470"/>
    </source>
</evidence>
<evidence type="ECO:0000256" key="1">
    <source>
        <dbReference type="ARBA" id="ARBA00006295"/>
    </source>
</evidence>
<dbReference type="InterPro" id="IPR003115">
    <property type="entry name" value="ParB_N"/>
</dbReference>
<dbReference type="Pfam" id="PF17762">
    <property type="entry name" value="HTH_ParB"/>
    <property type="match status" value="1"/>
</dbReference>